<reference evidence="2" key="1">
    <citation type="submission" date="2019-10" db="EMBL/GenBank/DDBJ databases">
        <authorList>
            <consortium name="DOE Joint Genome Institute"/>
            <person name="Kuo A."/>
            <person name="Miyauchi S."/>
            <person name="Kiss E."/>
            <person name="Drula E."/>
            <person name="Kohler A."/>
            <person name="Sanchez-Garcia M."/>
            <person name="Andreopoulos B."/>
            <person name="Barry K.W."/>
            <person name="Bonito G."/>
            <person name="Buee M."/>
            <person name="Carver A."/>
            <person name="Chen C."/>
            <person name="Cichocki N."/>
            <person name="Clum A."/>
            <person name="Culley D."/>
            <person name="Crous P.W."/>
            <person name="Fauchery L."/>
            <person name="Girlanda M."/>
            <person name="Hayes R."/>
            <person name="Keri Z."/>
            <person name="LaButti K."/>
            <person name="Lipzen A."/>
            <person name="Lombard V."/>
            <person name="Magnuson J."/>
            <person name="Maillard F."/>
            <person name="Morin E."/>
            <person name="Murat C."/>
            <person name="Nolan M."/>
            <person name="Ohm R."/>
            <person name="Pangilinan J."/>
            <person name="Pereira M."/>
            <person name="Perotto S."/>
            <person name="Peter M."/>
            <person name="Riley R."/>
            <person name="Sitrit Y."/>
            <person name="Stielow B."/>
            <person name="Szollosi G."/>
            <person name="Zifcakova L."/>
            <person name="Stursova M."/>
            <person name="Spatafora J.W."/>
            <person name="Tedersoo L."/>
            <person name="Vaario L.-M."/>
            <person name="Yamada A."/>
            <person name="Yan M."/>
            <person name="Wang P."/>
            <person name="Xu J."/>
            <person name="Bruns T."/>
            <person name="Baldrian P."/>
            <person name="Vilgalys R."/>
            <person name="Henrissat B."/>
            <person name="Grigoriev I.V."/>
            <person name="Hibbett D."/>
            <person name="Nagy L.G."/>
            <person name="Martin F.M."/>
        </authorList>
    </citation>
    <scope>NUCLEOTIDE SEQUENCE</scope>
    <source>
        <strain evidence="2">BED1</strain>
    </source>
</reference>
<dbReference type="EMBL" id="WHUW01000004">
    <property type="protein sequence ID" value="KAF8447786.1"/>
    <property type="molecule type" value="Genomic_DNA"/>
</dbReference>
<feature type="region of interest" description="Disordered" evidence="1">
    <location>
        <begin position="1"/>
        <end position="24"/>
    </location>
</feature>
<gene>
    <name evidence="2" type="ORF">L210DRAFT_3641672</name>
</gene>
<dbReference type="AlphaFoldDB" id="A0AAD4C3W9"/>
<dbReference type="Proteomes" id="UP001194468">
    <property type="component" value="Unassembled WGS sequence"/>
</dbReference>
<reference evidence="2" key="2">
    <citation type="journal article" date="2020" name="Nat. Commun.">
        <title>Large-scale genome sequencing of mycorrhizal fungi provides insights into the early evolution of symbiotic traits.</title>
        <authorList>
            <person name="Miyauchi S."/>
            <person name="Kiss E."/>
            <person name="Kuo A."/>
            <person name="Drula E."/>
            <person name="Kohler A."/>
            <person name="Sanchez-Garcia M."/>
            <person name="Morin E."/>
            <person name="Andreopoulos B."/>
            <person name="Barry K.W."/>
            <person name="Bonito G."/>
            <person name="Buee M."/>
            <person name="Carver A."/>
            <person name="Chen C."/>
            <person name="Cichocki N."/>
            <person name="Clum A."/>
            <person name="Culley D."/>
            <person name="Crous P.W."/>
            <person name="Fauchery L."/>
            <person name="Girlanda M."/>
            <person name="Hayes R.D."/>
            <person name="Keri Z."/>
            <person name="LaButti K."/>
            <person name="Lipzen A."/>
            <person name="Lombard V."/>
            <person name="Magnuson J."/>
            <person name="Maillard F."/>
            <person name="Murat C."/>
            <person name="Nolan M."/>
            <person name="Ohm R.A."/>
            <person name="Pangilinan J."/>
            <person name="Pereira M.F."/>
            <person name="Perotto S."/>
            <person name="Peter M."/>
            <person name="Pfister S."/>
            <person name="Riley R."/>
            <person name="Sitrit Y."/>
            <person name="Stielow J.B."/>
            <person name="Szollosi G."/>
            <person name="Zifcakova L."/>
            <person name="Stursova M."/>
            <person name="Spatafora J.W."/>
            <person name="Tedersoo L."/>
            <person name="Vaario L.M."/>
            <person name="Yamada A."/>
            <person name="Yan M."/>
            <person name="Wang P."/>
            <person name="Xu J."/>
            <person name="Bruns T."/>
            <person name="Baldrian P."/>
            <person name="Vilgalys R."/>
            <person name="Dunand C."/>
            <person name="Henrissat B."/>
            <person name="Grigoriev I.V."/>
            <person name="Hibbett D."/>
            <person name="Nagy L.G."/>
            <person name="Martin F.M."/>
        </authorList>
    </citation>
    <scope>NUCLEOTIDE SEQUENCE</scope>
    <source>
        <strain evidence="2">BED1</strain>
    </source>
</reference>
<organism evidence="2 3">
    <name type="scientific">Boletus edulis BED1</name>
    <dbReference type="NCBI Taxonomy" id="1328754"/>
    <lineage>
        <taxon>Eukaryota</taxon>
        <taxon>Fungi</taxon>
        <taxon>Dikarya</taxon>
        <taxon>Basidiomycota</taxon>
        <taxon>Agaricomycotina</taxon>
        <taxon>Agaricomycetes</taxon>
        <taxon>Agaricomycetidae</taxon>
        <taxon>Boletales</taxon>
        <taxon>Boletineae</taxon>
        <taxon>Boletaceae</taxon>
        <taxon>Boletoideae</taxon>
        <taxon>Boletus</taxon>
    </lineage>
</organism>
<evidence type="ECO:0000313" key="3">
    <source>
        <dbReference type="Proteomes" id="UP001194468"/>
    </source>
</evidence>
<keyword evidence="3" id="KW-1185">Reference proteome</keyword>
<protein>
    <submittedName>
        <fullName evidence="2">Uncharacterized protein</fullName>
    </submittedName>
</protein>
<evidence type="ECO:0000256" key="1">
    <source>
        <dbReference type="SAM" id="MobiDB-lite"/>
    </source>
</evidence>
<proteinExistence type="predicted"/>
<accession>A0AAD4C3W9</accession>
<evidence type="ECO:0000313" key="2">
    <source>
        <dbReference type="EMBL" id="KAF8447786.1"/>
    </source>
</evidence>
<comment type="caution">
    <text evidence="2">The sequence shown here is derived from an EMBL/GenBank/DDBJ whole genome shotgun (WGS) entry which is preliminary data.</text>
</comment>
<sequence length="177" mass="20346">MLERNTFSSDPDRDSDAQVTQPDTASYSDIVVGEAWGSIGQGSLHDENGRYIYSQIGVPPFAYMVEEDHRYFMEPQAYAWSSGMVLDTVSAETLRSQDIETDRPTLKRMRSDNHELPQTPHHSFGERLTNTVYPDRAAHGQFENRLEWVVRELHQVMTEQTKVLLSILEVLQERNTD</sequence>
<name>A0AAD4C3W9_BOLED</name>